<dbReference type="eggNOG" id="KOG1515">
    <property type="taxonomic scope" value="Eukaryota"/>
</dbReference>
<dbReference type="PANTHER" id="PTHR48081">
    <property type="entry name" value="AB HYDROLASE SUPERFAMILY PROTEIN C4A8.06C"/>
    <property type="match status" value="1"/>
</dbReference>
<evidence type="ECO:0000259" key="3">
    <source>
        <dbReference type="Pfam" id="PF07859"/>
    </source>
</evidence>
<dbReference type="PANTHER" id="PTHR48081:SF8">
    <property type="entry name" value="ALPHA_BETA HYDROLASE FOLD-3 DOMAIN-CONTAINING PROTEIN-RELATED"/>
    <property type="match status" value="1"/>
</dbReference>
<evidence type="ECO:0000313" key="4">
    <source>
        <dbReference type="EMBL" id="EPE08169.1"/>
    </source>
</evidence>
<dbReference type="OrthoDB" id="408631at2759"/>
<dbReference type="STRING" id="1262450.S3C3T1"/>
<name>S3C3T1_OPHP1</name>
<accession>S3C3T1</accession>
<keyword evidence="5" id="KW-1185">Reference proteome</keyword>
<evidence type="ECO:0000313" key="5">
    <source>
        <dbReference type="Proteomes" id="UP000016923"/>
    </source>
</evidence>
<dbReference type="GO" id="GO:0016787">
    <property type="term" value="F:hydrolase activity"/>
    <property type="evidence" value="ECO:0007669"/>
    <property type="project" value="UniProtKB-KW"/>
</dbReference>
<dbReference type="InterPro" id="IPR013094">
    <property type="entry name" value="AB_hydrolase_3"/>
</dbReference>
<dbReference type="VEuPathDB" id="FungiDB:F503_00952"/>
<dbReference type="InterPro" id="IPR050300">
    <property type="entry name" value="GDXG_lipolytic_enzyme"/>
</dbReference>
<dbReference type="Pfam" id="PF07859">
    <property type="entry name" value="Abhydrolase_3"/>
    <property type="match status" value="1"/>
</dbReference>
<dbReference type="InterPro" id="IPR029058">
    <property type="entry name" value="AB_hydrolase_fold"/>
</dbReference>
<evidence type="ECO:0000256" key="1">
    <source>
        <dbReference type="ARBA" id="ARBA00022801"/>
    </source>
</evidence>
<proteinExistence type="predicted"/>
<dbReference type="HOGENOM" id="CLU_012494_6_3_1"/>
<dbReference type="AlphaFoldDB" id="S3C3T1"/>
<feature type="region of interest" description="Disordered" evidence="2">
    <location>
        <begin position="1"/>
        <end position="21"/>
    </location>
</feature>
<protein>
    <submittedName>
        <fullName evidence="4">Lipase esterase</fullName>
    </submittedName>
</protein>
<dbReference type="SUPFAM" id="SSF53474">
    <property type="entry name" value="alpha/beta-Hydrolases"/>
    <property type="match status" value="1"/>
</dbReference>
<reference evidence="4 5" key="1">
    <citation type="journal article" date="2013" name="BMC Genomics">
        <title>The genome and transcriptome of the pine saprophyte Ophiostoma piceae, and a comparison with the bark beetle-associated pine pathogen Grosmannia clavigera.</title>
        <authorList>
            <person name="Haridas S."/>
            <person name="Wang Y."/>
            <person name="Lim L."/>
            <person name="Massoumi Alamouti S."/>
            <person name="Jackman S."/>
            <person name="Docking R."/>
            <person name="Robertson G."/>
            <person name="Birol I."/>
            <person name="Bohlmann J."/>
            <person name="Breuil C."/>
        </authorList>
    </citation>
    <scope>NUCLEOTIDE SEQUENCE [LARGE SCALE GENOMIC DNA]</scope>
    <source>
        <strain evidence="4 5">UAMH 11346</strain>
    </source>
</reference>
<dbReference type="OMA" id="MERADWM"/>
<gene>
    <name evidence="4" type="ORF">F503_00952</name>
</gene>
<keyword evidence="1" id="KW-0378">Hydrolase</keyword>
<dbReference type="Gene3D" id="3.40.50.1820">
    <property type="entry name" value="alpha/beta hydrolase"/>
    <property type="match status" value="1"/>
</dbReference>
<evidence type="ECO:0000256" key="2">
    <source>
        <dbReference type="SAM" id="MobiDB-lite"/>
    </source>
</evidence>
<dbReference type="Proteomes" id="UP000016923">
    <property type="component" value="Unassembled WGS sequence"/>
</dbReference>
<feature type="domain" description="Alpha/beta hydrolase fold-3" evidence="3">
    <location>
        <begin position="110"/>
        <end position="327"/>
    </location>
</feature>
<organism evidence="4 5">
    <name type="scientific">Ophiostoma piceae (strain UAMH 11346)</name>
    <name type="common">Sap stain fungus</name>
    <dbReference type="NCBI Taxonomy" id="1262450"/>
    <lineage>
        <taxon>Eukaryota</taxon>
        <taxon>Fungi</taxon>
        <taxon>Dikarya</taxon>
        <taxon>Ascomycota</taxon>
        <taxon>Pezizomycotina</taxon>
        <taxon>Sordariomycetes</taxon>
        <taxon>Sordariomycetidae</taxon>
        <taxon>Ophiostomatales</taxon>
        <taxon>Ophiostomataceae</taxon>
        <taxon>Ophiostoma</taxon>
    </lineage>
</organism>
<dbReference type="EMBL" id="KE148149">
    <property type="protein sequence ID" value="EPE08169.1"/>
    <property type="molecule type" value="Genomic_DNA"/>
</dbReference>
<sequence>MKLKTVPDYVPLDPASKGGPKHGHYAELDPHFAAAKAGADAVMASLWAADDWHTFRNNWKAEAPLPDGTPRPGTDVVESYRRIPTRDGGAEIEIKIMKSVANKAADNVCVLRYHGGGWAIGGHGTEAVENLHAASHPNVVLVSVDYRLAPEHPYPTPFHDCFDALLWVKANAAALGIDPEKIVLLGGSAGSNLALAVALKARADNVTGIRAMLLDWPTACHPRLFQQLRDRDGYELESYVQCFDATVTTVPIMEFFLDAYLPTTAKLEPDPYHSPLLADSFEGLPPAFLQVAGFDPLRDEALAVAEKLQKDSVPVELHVYKGLPHAFSTLLASLPQAKEYQQRQNVYLDNVVKSS</sequence>